<dbReference type="Proteomes" id="UP000254968">
    <property type="component" value="Unassembled WGS sequence"/>
</dbReference>
<evidence type="ECO:0000313" key="3">
    <source>
        <dbReference type="Proteomes" id="UP000254968"/>
    </source>
</evidence>
<evidence type="ECO:0000313" key="2">
    <source>
        <dbReference type="EMBL" id="STX55767.1"/>
    </source>
</evidence>
<gene>
    <name evidence="2" type="ORF">NCTC13315_03137</name>
</gene>
<sequence>MKKEGYLSARVQHHQIKYRNNRLEADPGKLKRLINPTLGFQSMKTAYATIKGFEIMRMFKKGQFNAWMYGTCNEVSFINEQFGLYK</sequence>
<keyword evidence="3" id="KW-1185">Reference proteome</keyword>
<organism evidence="2 3">
    <name type="scientific">Legionella beliardensis</name>
    <dbReference type="NCBI Taxonomy" id="91822"/>
    <lineage>
        <taxon>Bacteria</taxon>
        <taxon>Pseudomonadati</taxon>
        <taxon>Pseudomonadota</taxon>
        <taxon>Gammaproteobacteria</taxon>
        <taxon>Legionellales</taxon>
        <taxon>Legionellaceae</taxon>
        <taxon>Legionella</taxon>
    </lineage>
</organism>
<protein>
    <submittedName>
        <fullName evidence="2">Transposase</fullName>
    </submittedName>
</protein>
<dbReference type="AlphaFoldDB" id="A0A378JQ83"/>
<feature type="domain" description="DDE" evidence="1">
    <location>
        <begin position="2"/>
        <end position="63"/>
    </location>
</feature>
<dbReference type="InterPro" id="IPR032874">
    <property type="entry name" value="DDE_dom"/>
</dbReference>
<dbReference type="EMBL" id="UGNV01000006">
    <property type="protein sequence ID" value="STX55767.1"/>
    <property type="molecule type" value="Genomic_DNA"/>
</dbReference>
<evidence type="ECO:0000259" key="1">
    <source>
        <dbReference type="Pfam" id="PF13610"/>
    </source>
</evidence>
<accession>A0A378JQ83</accession>
<proteinExistence type="predicted"/>
<name>A0A378JQ83_9GAMM</name>
<reference evidence="2 3" key="1">
    <citation type="submission" date="2018-06" db="EMBL/GenBank/DDBJ databases">
        <authorList>
            <consortium name="Pathogen Informatics"/>
            <person name="Doyle S."/>
        </authorList>
    </citation>
    <scope>NUCLEOTIDE SEQUENCE [LARGE SCALE GENOMIC DNA]</scope>
    <source>
        <strain evidence="2 3">NCTC13315</strain>
    </source>
</reference>
<dbReference type="Pfam" id="PF13610">
    <property type="entry name" value="DDE_Tnp_IS240"/>
    <property type="match status" value="1"/>
</dbReference>